<evidence type="ECO:0000256" key="3">
    <source>
        <dbReference type="ARBA" id="ARBA00022801"/>
    </source>
</evidence>
<name>A0A5C3NCD2_9AGAM</name>
<dbReference type="GO" id="GO:0006508">
    <property type="term" value="P:proteolysis"/>
    <property type="evidence" value="ECO:0007669"/>
    <property type="project" value="UniProtKB-KW"/>
</dbReference>
<dbReference type="InterPro" id="IPR038765">
    <property type="entry name" value="Papain-like_cys_pep_sf"/>
</dbReference>
<dbReference type="EMBL" id="ML213505">
    <property type="protein sequence ID" value="TFK55344.1"/>
    <property type="molecule type" value="Genomic_DNA"/>
</dbReference>
<evidence type="ECO:0000256" key="4">
    <source>
        <dbReference type="SAM" id="MobiDB-lite"/>
    </source>
</evidence>
<gene>
    <name evidence="6" type="ORF">OE88DRAFT_1642520</name>
</gene>
<sequence>MITSSISNAYGAYIQMLADQSGNGIFCVFLSWMDQLAAGKIRVMDSCTFEEHILAAALKVTGSAPMVRKKKHTDETQTLNETQSKDLERTNHHTNTTKPLVLEDTKYALIAEDSDMKLRYEWEKRCCTCYLERVIRAPPLALLSETIVDVDSKLSEVRVLASGLSTSAMLGMLLEYPEHLLFNEPGHRSVEKCIFRGQNTLGPINTTLKHWVLGWADFGDKRATVFDSVLEVNSIQWARPLLMDTISKISVFVYGHPVDWKGWRHKIIVLPLMKRQVNGWSCGLFVMMAMKGFNAHESVYQNIYTLNQYQAVTRSKVLRALLDLLVIRKVSDEQYAEDKSSVKEIDLSLQPKVDQSNMATVPDGASDMMSMAHEALEQSSSSLKWPLSEVDDVKTIIPKNVKHSEAAKGPCKSRQTLAQQKDHLEEDIWIKQVKDYHVKCKGYDQWIKLQSDRMYNAANWLMHRVKCSQNTEVKRARVKLLRQKLDAVKVEQDKSVEEMPISARRKYEYRDTFITPSVALVFGHAKADMGRERVIGKQMPEKMPYTYTLGSISLTFCAQVICQLFPYKPFGAIKLSKDKHALEAIPNVPEDAAVPENGNTHIMAQRWTPLICLYVALVTENAFLGYLRRFPRYVRE</sequence>
<evidence type="ECO:0000259" key="5">
    <source>
        <dbReference type="Pfam" id="PF02902"/>
    </source>
</evidence>
<dbReference type="Gene3D" id="3.40.395.10">
    <property type="entry name" value="Adenoviral Proteinase, Chain A"/>
    <property type="match status" value="1"/>
</dbReference>
<protein>
    <recommendedName>
        <fullName evidence="5">Ubiquitin-like protease family profile domain-containing protein</fullName>
    </recommendedName>
</protein>
<keyword evidence="2" id="KW-0645">Protease</keyword>
<evidence type="ECO:0000313" key="7">
    <source>
        <dbReference type="Proteomes" id="UP000305948"/>
    </source>
</evidence>
<dbReference type="GO" id="GO:0008234">
    <property type="term" value="F:cysteine-type peptidase activity"/>
    <property type="evidence" value="ECO:0007669"/>
    <property type="project" value="InterPro"/>
</dbReference>
<keyword evidence="7" id="KW-1185">Reference proteome</keyword>
<dbReference type="OrthoDB" id="2681837at2759"/>
<feature type="domain" description="Ubiquitin-like protease family profile" evidence="5">
    <location>
        <begin position="202"/>
        <end position="294"/>
    </location>
</feature>
<keyword evidence="3" id="KW-0378">Hydrolase</keyword>
<evidence type="ECO:0000256" key="2">
    <source>
        <dbReference type="ARBA" id="ARBA00022670"/>
    </source>
</evidence>
<dbReference type="SUPFAM" id="SSF54001">
    <property type="entry name" value="Cysteine proteinases"/>
    <property type="match status" value="1"/>
</dbReference>
<evidence type="ECO:0000256" key="1">
    <source>
        <dbReference type="ARBA" id="ARBA00005234"/>
    </source>
</evidence>
<dbReference type="InterPro" id="IPR003653">
    <property type="entry name" value="Peptidase_C48_C"/>
</dbReference>
<proteinExistence type="inferred from homology"/>
<accession>A0A5C3NCD2</accession>
<dbReference type="GO" id="GO:0019783">
    <property type="term" value="F:ubiquitin-like protein peptidase activity"/>
    <property type="evidence" value="ECO:0007669"/>
    <property type="project" value="UniProtKB-ARBA"/>
</dbReference>
<dbReference type="STRING" id="5364.A0A5C3NCD2"/>
<dbReference type="AlphaFoldDB" id="A0A5C3NCD2"/>
<dbReference type="Proteomes" id="UP000305948">
    <property type="component" value="Unassembled WGS sequence"/>
</dbReference>
<dbReference type="Pfam" id="PF02902">
    <property type="entry name" value="Peptidase_C48"/>
    <property type="match status" value="1"/>
</dbReference>
<comment type="similarity">
    <text evidence="1">Belongs to the peptidase C48 family.</text>
</comment>
<evidence type="ECO:0000313" key="6">
    <source>
        <dbReference type="EMBL" id="TFK55344.1"/>
    </source>
</evidence>
<feature type="region of interest" description="Disordered" evidence="4">
    <location>
        <begin position="67"/>
        <end position="92"/>
    </location>
</feature>
<organism evidence="6 7">
    <name type="scientific">Heliocybe sulcata</name>
    <dbReference type="NCBI Taxonomy" id="5364"/>
    <lineage>
        <taxon>Eukaryota</taxon>
        <taxon>Fungi</taxon>
        <taxon>Dikarya</taxon>
        <taxon>Basidiomycota</taxon>
        <taxon>Agaricomycotina</taxon>
        <taxon>Agaricomycetes</taxon>
        <taxon>Gloeophyllales</taxon>
        <taxon>Gloeophyllaceae</taxon>
        <taxon>Heliocybe</taxon>
    </lineage>
</organism>
<reference evidence="6 7" key="1">
    <citation type="journal article" date="2019" name="Nat. Ecol. Evol.">
        <title>Megaphylogeny resolves global patterns of mushroom evolution.</title>
        <authorList>
            <person name="Varga T."/>
            <person name="Krizsan K."/>
            <person name="Foldi C."/>
            <person name="Dima B."/>
            <person name="Sanchez-Garcia M."/>
            <person name="Sanchez-Ramirez S."/>
            <person name="Szollosi G.J."/>
            <person name="Szarkandi J.G."/>
            <person name="Papp V."/>
            <person name="Albert L."/>
            <person name="Andreopoulos W."/>
            <person name="Angelini C."/>
            <person name="Antonin V."/>
            <person name="Barry K.W."/>
            <person name="Bougher N.L."/>
            <person name="Buchanan P."/>
            <person name="Buyck B."/>
            <person name="Bense V."/>
            <person name="Catcheside P."/>
            <person name="Chovatia M."/>
            <person name="Cooper J."/>
            <person name="Damon W."/>
            <person name="Desjardin D."/>
            <person name="Finy P."/>
            <person name="Geml J."/>
            <person name="Haridas S."/>
            <person name="Hughes K."/>
            <person name="Justo A."/>
            <person name="Karasinski D."/>
            <person name="Kautmanova I."/>
            <person name="Kiss B."/>
            <person name="Kocsube S."/>
            <person name="Kotiranta H."/>
            <person name="LaButti K.M."/>
            <person name="Lechner B.E."/>
            <person name="Liimatainen K."/>
            <person name="Lipzen A."/>
            <person name="Lukacs Z."/>
            <person name="Mihaltcheva S."/>
            <person name="Morgado L.N."/>
            <person name="Niskanen T."/>
            <person name="Noordeloos M.E."/>
            <person name="Ohm R.A."/>
            <person name="Ortiz-Santana B."/>
            <person name="Ovrebo C."/>
            <person name="Racz N."/>
            <person name="Riley R."/>
            <person name="Savchenko A."/>
            <person name="Shiryaev A."/>
            <person name="Soop K."/>
            <person name="Spirin V."/>
            <person name="Szebenyi C."/>
            <person name="Tomsovsky M."/>
            <person name="Tulloss R.E."/>
            <person name="Uehling J."/>
            <person name="Grigoriev I.V."/>
            <person name="Vagvolgyi C."/>
            <person name="Papp T."/>
            <person name="Martin F.M."/>
            <person name="Miettinen O."/>
            <person name="Hibbett D.S."/>
            <person name="Nagy L.G."/>
        </authorList>
    </citation>
    <scope>NUCLEOTIDE SEQUENCE [LARGE SCALE GENOMIC DNA]</scope>
    <source>
        <strain evidence="6 7">OMC1185</strain>
    </source>
</reference>